<proteinExistence type="inferred from homology"/>
<comment type="similarity">
    <text evidence="7">Belongs to the binding-protein-dependent transport system permease family.</text>
</comment>
<keyword evidence="4 7" id="KW-0812">Transmembrane</keyword>
<keyword evidence="10" id="KW-1185">Reference proteome</keyword>
<keyword evidence="3" id="KW-1003">Cell membrane</keyword>
<evidence type="ECO:0000256" key="4">
    <source>
        <dbReference type="ARBA" id="ARBA00022692"/>
    </source>
</evidence>
<name>A0A857JBK1_9BURK</name>
<evidence type="ECO:0000256" key="6">
    <source>
        <dbReference type="ARBA" id="ARBA00023136"/>
    </source>
</evidence>
<dbReference type="InterPro" id="IPR050366">
    <property type="entry name" value="BP-dependent_transpt_permease"/>
</dbReference>
<keyword evidence="2 7" id="KW-0813">Transport</keyword>
<dbReference type="InterPro" id="IPR035906">
    <property type="entry name" value="MetI-like_sf"/>
</dbReference>
<feature type="domain" description="ABC transmembrane type-1" evidence="8">
    <location>
        <begin position="68"/>
        <end position="256"/>
    </location>
</feature>
<dbReference type="KEGG" id="xyk:GT347_27005"/>
<evidence type="ECO:0000256" key="5">
    <source>
        <dbReference type="ARBA" id="ARBA00022989"/>
    </source>
</evidence>
<organism evidence="9 10">
    <name type="scientific">Xylophilus rhododendri</name>
    <dbReference type="NCBI Taxonomy" id="2697032"/>
    <lineage>
        <taxon>Bacteria</taxon>
        <taxon>Pseudomonadati</taxon>
        <taxon>Pseudomonadota</taxon>
        <taxon>Betaproteobacteria</taxon>
        <taxon>Burkholderiales</taxon>
        <taxon>Xylophilus</taxon>
    </lineage>
</organism>
<feature type="transmembrane region" description="Helical" evidence="7">
    <location>
        <begin position="70"/>
        <end position="96"/>
    </location>
</feature>
<evidence type="ECO:0000256" key="2">
    <source>
        <dbReference type="ARBA" id="ARBA00022448"/>
    </source>
</evidence>
<dbReference type="PANTHER" id="PTHR43386">
    <property type="entry name" value="OLIGOPEPTIDE TRANSPORT SYSTEM PERMEASE PROTEIN APPC"/>
    <property type="match status" value="1"/>
</dbReference>
<comment type="subcellular location">
    <subcellularLocation>
        <location evidence="1 7">Cell membrane</location>
        <topology evidence="1 7">Multi-pass membrane protein</topology>
    </subcellularLocation>
</comment>
<evidence type="ECO:0000259" key="8">
    <source>
        <dbReference type="PROSITE" id="PS50928"/>
    </source>
</evidence>
<dbReference type="InterPro" id="IPR000515">
    <property type="entry name" value="MetI-like"/>
</dbReference>
<sequence>MSRRPGLLAGILLLLAVIAGALLASVLTGPHPLDMVARPYQWPGSEAAHPLGTDMLGRDLLAGILHGARFSLLIGLAAGLLAALCGLLVGSIAGYFGGAVDALLMRLTDIFQTMPSLVFTIVLVVILRPTVASIVLGIAVTGWPNIARLVRAEALRLRASEFVAAARLQGLRHGRILWLHVLPNVLTPALVMVSILIGHAILTEASLSFLGLGDPNIASWGSMIGSGREVLRTAWYMTALPGAAIFLTVVALNLIGNGLTDLLNPRQRGAF</sequence>
<dbReference type="AlphaFoldDB" id="A0A857JBK1"/>
<feature type="transmembrane region" description="Helical" evidence="7">
    <location>
        <begin position="117"/>
        <end position="140"/>
    </location>
</feature>
<dbReference type="CDD" id="cd06261">
    <property type="entry name" value="TM_PBP2"/>
    <property type="match status" value="1"/>
</dbReference>
<dbReference type="PANTHER" id="PTHR43386:SF1">
    <property type="entry name" value="D,D-DIPEPTIDE TRANSPORT SYSTEM PERMEASE PROTEIN DDPC-RELATED"/>
    <property type="match status" value="1"/>
</dbReference>
<dbReference type="GO" id="GO:0005886">
    <property type="term" value="C:plasma membrane"/>
    <property type="evidence" value="ECO:0007669"/>
    <property type="project" value="UniProtKB-SubCell"/>
</dbReference>
<dbReference type="RefSeq" id="WP_160555125.1">
    <property type="nucleotide sequence ID" value="NZ_CP047650.1"/>
</dbReference>
<keyword evidence="5 7" id="KW-1133">Transmembrane helix</keyword>
<dbReference type="SUPFAM" id="SSF161098">
    <property type="entry name" value="MetI-like"/>
    <property type="match status" value="1"/>
</dbReference>
<evidence type="ECO:0000256" key="7">
    <source>
        <dbReference type="RuleBase" id="RU363032"/>
    </source>
</evidence>
<gene>
    <name evidence="9" type="ORF">GT347_27005</name>
</gene>
<feature type="transmembrane region" description="Helical" evidence="7">
    <location>
        <begin position="233"/>
        <end position="255"/>
    </location>
</feature>
<dbReference type="Pfam" id="PF00528">
    <property type="entry name" value="BPD_transp_1"/>
    <property type="match status" value="1"/>
</dbReference>
<dbReference type="PROSITE" id="PS50928">
    <property type="entry name" value="ABC_TM1"/>
    <property type="match status" value="1"/>
</dbReference>
<dbReference type="Proteomes" id="UP000464787">
    <property type="component" value="Chromosome"/>
</dbReference>
<evidence type="ECO:0000313" key="9">
    <source>
        <dbReference type="EMBL" id="QHJ01317.1"/>
    </source>
</evidence>
<evidence type="ECO:0000313" key="10">
    <source>
        <dbReference type="Proteomes" id="UP000464787"/>
    </source>
</evidence>
<dbReference type="Gene3D" id="1.10.3720.10">
    <property type="entry name" value="MetI-like"/>
    <property type="match status" value="1"/>
</dbReference>
<dbReference type="EMBL" id="CP047650">
    <property type="protein sequence ID" value="QHJ01317.1"/>
    <property type="molecule type" value="Genomic_DNA"/>
</dbReference>
<evidence type="ECO:0000256" key="1">
    <source>
        <dbReference type="ARBA" id="ARBA00004651"/>
    </source>
</evidence>
<reference evidence="9 10" key="1">
    <citation type="submission" date="2020-01" db="EMBL/GenBank/DDBJ databases">
        <title>Genome sequencing of strain KACC 21265.</title>
        <authorList>
            <person name="Heo J."/>
            <person name="Kim S.-J."/>
            <person name="Kim J.-S."/>
            <person name="Hong S.-B."/>
            <person name="Kwon S.-W."/>
        </authorList>
    </citation>
    <scope>NUCLEOTIDE SEQUENCE [LARGE SCALE GENOMIC DNA]</scope>
    <source>
        <strain evidence="9 10">KACC 21265</strain>
    </source>
</reference>
<dbReference type="GO" id="GO:0055085">
    <property type="term" value="P:transmembrane transport"/>
    <property type="evidence" value="ECO:0007669"/>
    <property type="project" value="InterPro"/>
</dbReference>
<protein>
    <submittedName>
        <fullName evidence="9">ABC transporter permease subunit</fullName>
    </submittedName>
</protein>
<keyword evidence="6 7" id="KW-0472">Membrane</keyword>
<evidence type="ECO:0000256" key="3">
    <source>
        <dbReference type="ARBA" id="ARBA00022475"/>
    </source>
</evidence>
<accession>A0A857JBK1</accession>